<reference evidence="5 6" key="2">
    <citation type="journal article" date="2017" name="Int. J. Syst. Evol. Microbiol.">
        <title>Mycobacterium stephanolepidis sp. nov., a rapidly growing species related to Mycobacterium chelonae, isolated from marine teleost fish, Stephanolepis cirrhifer.</title>
        <authorList>
            <person name="Fukano H."/>
            <person name="Wada S."/>
            <person name="Kurata O."/>
            <person name="Katayama K."/>
            <person name="Fujiwara N."/>
            <person name="Hoshino Y."/>
        </authorList>
    </citation>
    <scope>NUCLEOTIDE SEQUENCE [LARGE SCALE GENOMIC DNA]</scope>
    <source>
        <strain evidence="5 6">NJB0901</strain>
    </source>
</reference>
<evidence type="ECO:0000313" key="6">
    <source>
        <dbReference type="Proteomes" id="UP000217954"/>
    </source>
</evidence>
<gene>
    <name evidence="5" type="primary">amiB2</name>
    <name evidence="5" type="ORF">MSTE_01372</name>
</gene>
<reference evidence="6" key="1">
    <citation type="journal article" date="2017" name="Genome Announc.">
        <title>Complete Genome Sequence of Mycobacterium stephanolepidis.</title>
        <authorList>
            <person name="Fukano H."/>
            <person name="Yoshida M."/>
            <person name="Katayama Y."/>
            <person name="Omatsu T."/>
            <person name="Mizutani T."/>
            <person name="Kurata O."/>
            <person name="Wada S."/>
            <person name="Hoshino Y."/>
        </authorList>
    </citation>
    <scope>NUCLEOTIDE SEQUENCE [LARGE SCALE GENOMIC DNA]</scope>
    <source>
        <strain evidence="6">NJB0901</strain>
    </source>
</reference>
<dbReference type="InterPro" id="IPR023631">
    <property type="entry name" value="Amidase_dom"/>
</dbReference>
<dbReference type="Gene3D" id="3.90.1300.10">
    <property type="entry name" value="Amidase signature (AS) domain"/>
    <property type="match status" value="1"/>
</dbReference>
<dbReference type="PROSITE" id="PS00571">
    <property type="entry name" value="AMIDASES"/>
    <property type="match status" value="1"/>
</dbReference>
<evidence type="ECO:0000256" key="2">
    <source>
        <dbReference type="ARBA" id="ARBA00009199"/>
    </source>
</evidence>
<organism evidence="5 6">
    <name type="scientific">[Mycobacterium] stephanolepidis</name>
    <dbReference type="NCBI Taxonomy" id="1520670"/>
    <lineage>
        <taxon>Bacteria</taxon>
        <taxon>Bacillati</taxon>
        <taxon>Actinomycetota</taxon>
        <taxon>Actinomycetes</taxon>
        <taxon>Mycobacteriales</taxon>
        <taxon>Mycobacteriaceae</taxon>
        <taxon>Mycobacteroides</taxon>
    </lineage>
</organism>
<dbReference type="EMBL" id="AP018165">
    <property type="protein sequence ID" value="BAX96701.1"/>
    <property type="molecule type" value="Genomic_DNA"/>
</dbReference>
<keyword evidence="5" id="KW-0378">Hydrolase</keyword>
<keyword evidence="6" id="KW-1185">Reference proteome</keyword>
<evidence type="ECO:0000259" key="4">
    <source>
        <dbReference type="Pfam" id="PF01425"/>
    </source>
</evidence>
<dbReference type="AlphaFoldDB" id="A0A1Z4EUR1"/>
<dbReference type="PANTHER" id="PTHR11895:SF7">
    <property type="entry name" value="GLUTAMYL-TRNA(GLN) AMIDOTRANSFERASE SUBUNIT A, MITOCHONDRIAL"/>
    <property type="match status" value="1"/>
</dbReference>
<comment type="catalytic activity">
    <reaction evidence="1">
        <text>a monocarboxylic acid amide + H2O = a monocarboxylate + NH4(+)</text>
        <dbReference type="Rhea" id="RHEA:12020"/>
        <dbReference type="ChEBI" id="CHEBI:15377"/>
        <dbReference type="ChEBI" id="CHEBI:28938"/>
        <dbReference type="ChEBI" id="CHEBI:35757"/>
        <dbReference type="ChEBI" id="CHEBI:83628"/>
        <dbReference type="EC" id="3.5.1.4"/>
    </reaction>
</comment>
<dbReference type="GO" id="GO:0004040">
    <property type="term" value="F:amidase activity"/>
    <property type="evidence" value="ECO:0007669"/>
    <property type="project" value="UniProtKB-EC"/>
</dbReference>
<proteinExistence type="inferred from homology"/>
<dbReference type="Pfam" id="PF01425">
    <property type="entry name" value="Amidase"/>
    <property type="match status" value="1"/>
</dbReference>
<evidence type="ECO:0000313" key="5">
    <source>
        <dbReference type="EMBL" id="BAX96701.1"/>
    </source>
</evidence>
<evidence type="ECO:0000256" key="3">
    <source>
        <dbReference type="ARBA" id="ARBA00012922"/>
    </source>
</evidence>
<dbReference type="SUPFAM" id="SSF75304">
    <property type="entry name" value="Amidase signature (AS) enzymes"/>
    <property type="match status" value="1"/>
</dbReference>
<sequence length="533" mass="55731">MCEANHTKICNLPYSERLDMSVRVRHAYQCRYVPSAPASQAASVAHSILGADALGYGALFLGDVLSQSGSPLTFVGLSEMRGALESGEVTAVGLCEAVLERVSCLEPRLNAVADVLEDAITAAERADQRRLDGEQGWLLGVPLGLKDDLDVAGYRTGYGTSARNVVADTSTEIVARAVQKGAVPVIKTRVPEFDQWPFTESSVGGVTTNPWDFNRTPGGSSGGSAAAVAAGMVPAAIGSDGGGSVRIPAACCGIVGYKPSRGFFPTAPARDIWQGLGTYGTLTRSVLDAAILADALGGPGVDDHFRLESVPAGFEAATREAHLLSGLCIAVSVRPSVRVAKVDTVISGFVAMAASLLEKAGHHVYDDLRSWPDPMAVLTLRSQVGLLSASRYASSSEVDRATRTARRIAKMHAGISPSVAAWHAKRVATHANEIFEHADFVLTPTIGTLPPLAGTVYKASLAAAAWHSRWALPYTPLWNVAGNPAVSLPIGLSEEGLPVSVQLIGAVGDDARLLALASQLEKATGWSHRPSAA</sequence>
<name>A0A1Z4EUR1_9MYCO</name>
<evidence type="ECO:0000256" key="1">
    <source>
        <dbReference type="ARBA" id="ARBA00001311"/>
    </source>
</evidence>
<feature type="domain" description="Amidase" evidence="4">
    <location>
        <begin position="95"/>
        <end position="514"/>
    </location>
</feature>
<comment type="similarity">
    <text evidence="2">Belongs to the amidase family.</text>
</comment>
<dbReference type="InterPro" id="IPR036928">
    <property type="entry name" value="AS_sf"/>
</dbReference>
<accession>A0A1Z4EUR1</accession>
<dbReference type="Proteomes" id="UP000217954">
    <property type="component" value="Chromosome"/>
</dbReference>
<protein>
    <recommendedName>
        <fullName evidence="3">amidase</fullName>
        <ecNumber evidence="3">3.5.1.4</ecNumber>
    </recommendedName>
</protein>
<dbReference type="EC" id="3.5.1.4" evidence="3"/>
<dbReference type="KEGG" id="mste:MSTE_01372"/>
<dbReference type="InterPro" id="IPR000120">
    <property type="entry name" value="Amidase"/>
</dbReference>
<dbReference type="PANTHER" id="PTHR11895">
    <property type="entry name" value="TRANSAMIDASE"/>
    <property type="match status" value="1"/>
</dbReference>
<dbReference type="InterPro" id="IPR020556">
    <property type="entry name" value="Amidase_CS"/>
</dbReference>